<name>A0A1M5W7E8_9CLOT</name>
<dbReference type="Gene3D" id="2.30.110.10">
    <property type="entry name" value="Electron Transport, Fmn-binding Protein, Chain A"/>
    <property type="match status" value="1"/>
</dbReference>
<evidence type="ECO:0000259" key="1">
    <source>
        <dbReference type="Pfam" id="PF01243"/>
    </source>
</evidence>
<dbReference type="AlphaFoldDB" id="A0A1M5W7E8"/>
<organism evidence="2 3">
    <name type="scientific">Clostridium intestinale DSM 6191</name>
    <dbReference type="NCBI Taxonomy" id="1121320"/>
    <lineage>
        <taxon>Bacteria</taxon>
        <taxon>Bacillati</taxon>
        <taxon>Bacillota</taxon>
        <taxon>Clostridia</taxon>
        <taxon>Eubacteriales</taxon>
        <taxon>Clostridiaceae</taxon>
        <taxon>Clostridium</taxon>
    </lineage>
</organism>
<protein>
    <submittedName>
        <fullName evidence="2">General stress protein 26</fullName>
    </submittedName>
</protein>
<reference evidence="2 3" key="1">
    <citation type="submission" date="2016-11" db="EMBL/GenBank/DDBJ databases">
        <authorList>
            <person name="Jaros S."/>
            <person name="Januszkiewicz K."/>
            <person name="Wedrychowicz H."/>
        </authorList>
    </citation>
    <scope>NUCLEOTIDE SEQUENCE [LARGE SCALE GENOMIC DNA]</scope>
    <source>
        <strain evidence="2 3">DSM 6191</strain>
    </source>
</reference>
<dbReference type="Proteomes" id="UP000184241">
    <property type="component" value="Unassembled WGS sequence"/>
</dbReference>
<dbReference type="Pfam" id="PF01243">
    <property type="entry name" value="PNPOx_N"/>
    <property type="match status" value="1"/>
</dbReference>
<dbReference type="InterPro" id="IPR012349">
    <property type="entry name" value="Split_barrel_FMN-bd"/>
</dbReference>
<accession>A0A1M5W7E8</accession>
<gene>
    <name evidence="2" type="ORF">SAMN02745941_00960</name>
</gene>
<dbReference type="InterPro" id="IPR011576">
    <property type="entry name" value="Pyridox_Oxase_N"/>
</dbReference>
<feature type="domain" description="Pyridoxamine 5'-phosphate oxidase N-terminal" evidence="1">
    <location>
        <begin position="8"/>
        <end position="105"/>
    </location>
</feature>
<sequence>MVEREMYEKAVNLLNKSNTLALSMVDEDGYPKIYPMEKVVSVNLDKVIFITKKDSNKAKLLNISNKCCIEVHTEDDMVLLKGNMEIHESEYIKKKSLPNDYIKRLERSGSERYCVLIFKTFQVDLYIDGDRCTSIIE</sequence>
<dbReference type="RefSeq" id="WP_073017261.1">
    <property type="nucleotide sequence ID" value="NZ_FQXU01000004.1"/>
</dbReference>
<proteinExistence type="predicted"/>
<dbReference type="SUPFAM" id="SSF50475">
    <property type="entry name" value="FMN-binding split barrel"/>
    <property type="match status" value="1"/>
</dbReference>
<evidence type="ECO:0000313" key="3">
    <source>
        <dbReference type="Proteomes" id="UP000184241"/>
    </source>
</evidence>
<evidence type="ECO:0000313" key="2">
    <source>
        <dbReference type="EMBL" id="SHH83407.1"/>
    </source>
</evidence>
<dbReference type="EMBL" id="FQXU01000004">
    <property type="protein sequence ID" value="SHH83407.1"/>
    <property type="molecule type" value="Genomic_DNA"/>
</dbReference>